<feature type="binding site" evidence="3">
    <location>
        <position position="153"/>
    </location>
    <ligand>
        <name>a divalent metal cation</name>
        <dbReference type="ChEBI" id="CHEBI:60240"/>
    </ligand>
</feature>
<comment type="similarity">
    <text evidence="1">Belongs to the SMP-30/CGR1 family.</text>
</comment>
<evidence type="ECO:0000256" key="2">
    <source>
        <dbReference type="PIRSR" id="PIRSR605511-1"/>
    </source>
</evidence>
<evidence type="ECO:0000259" key="5">
    <source>
        <dbReference type="Pfam" id="PF08450"/>
    </source>
</evidence>
<evidence type="ECO:0000313" key="6">
    <source>
        <dbReference type="EMBL" id="KAB1074771.1"/>
    </source>
</evidence>
<evidence type="ECO:0000256" key="1">
    <source>
        <dbReference type="ARBA" id="ARBA00008853"/>
    </source>
</evidence>
<feature type="binding site" evidence="3">
    <location>
        <position position="108"/>
    </location>
    <ligand>
        <name>substrate</name>
    </ligand>
</feature>
<dbReference type="AlphaFoldDB" id="A0A6N6MTM9"/>
<evidence type="ECO:0000256" key="3">
    <source>
        <dbReference type="PIRSR" id="PIRSR605511-2"/>
    </source>
</evidence>
<dbReference type="GO" id="GO:0019853">
    <property type="term" value="P:L-ascorbic acid biosynthetic process"/>
    <property type="evidence" value="ECO:0007669"/>
    <property type="project" value="TreeGrafter"/>
</dbReference>
<dbReference type="InterPro" id="IPR005511">
    <property type="entry name" value="SMP-30"/>
</dbReference>
<protein>
    <submittedName>
        <fullName evidence="6">SMP-30/gluconolactonase/LRE family protein</fullName>
    </submittedName>
</protein>
<dbReference type="EMBL" id="VZZJ01000004">
    <property type="protein sequence ID" value="KAB1074771.1"/>
    <property type="molecule type" value="Genomic_DNA"/>
</dbReference>
<accession>A0A6N6MTM9</accession>
<dbReference type="Pfam" id="PF08450">
    <property type="entry name" value="SGL"/>
    <property type="match status" value="1"/>
</dbReference>
<dbReference type="Gene3D" id="2.120.10.30">
    <property type="entry name" value="TolB, C-terminal domain"/>
    <property type="match status" value="1"/>
</dbReference>
<feature type="active site" description="Proton donor/acceptor" evidence="2">
    <location>
        <position position="201"/>
    </location>
</feature>
<dbReference type="SUPFAM" id="SSF63829">
    <property type="entry name" value="Calcium-dependent phosphotriesterase"/>
    <property type="match status" value="1"/>
</dbReference>
<dbReference type="InterPro" id="IPR011042">
    <property type="entry name" value="6-blade_b-propeller_TolB-like"/>
</dbReference>
<sequence>MNPLVHPQTPRVAVPSGCALGEEIMWDTRSGSLIWVDIEAPSVWRHWPATDETRRLAVGETISFALFTPDPDVVVAGLKSGVALLNLETGARDPLVRPDPHPPNNRLNSGSVGPDGALWFSSMDDAETRPSGGFHRWDGATLTDFGGSAAVTNGPILSPDGRLVYTTDTASNVVRVHDYDGTRISEPRPLIVFEAGWGKPDGLTVDAEGHLWICHYAGSRITRFTPDGEIERILPVPTALVTKCAFGGPDLTTLYITTCLRGRDPAIDPMAGHVFVVETDIRGFAGRIFHGGGPGREHDPGS</sequence>
<dbReference type="Proteomes" id="UP000441523">
    <property type="component" value="Unassembled WGS sequence"/>
</dbReference>
<evidence type="ECO:0000313" key="7">
    <source>
        <dbReference type="Proteomes" id="UP000441523"/>
    </source>
</evidence>
<dbReference type="GO" id="GO:0004341">
    <property type="term" value="F:gluconolactonase activity"/>
    <property type="evidence" value="ECO:0007669"/>
    <property type="project" value="TreeGrafter"/>
</dbReference>
<name>A0A6N6MTM9_9HYPH</name>
<dbReference type="GO" id="GO:0005509">
    <property type="term" value="F:calcium ion binding"/>
    <property type="evidence" value="ECO:0007669"/>
    <property type="project" value="TreeGrafter"/>
</dbReference>
<feature type="binding site" evidence="3">
    <location>
        <position position="22"/>
    </location>
    <ligand>
        <name>a divalent metal cation</name>
        <dbReference type="ChEBI" id="CHEBI:60240"/>
    </ligand>
</feature>
<dbReference type="InterPro" id="IPR013658">
    <property type="entry name" value="SGL"/>
</dbReference>
<comment type="cofactor">
    <cofactor evidence="3">
        <name>Zn(2+)</name>
        <dbReference type="ChEBI" id="CHEBI:29105"/>
    </cofactor>
    <text evidence="3">Binds 1 divalent metal cation per subunit.</text>
</comment>
<gene>
    <name evidence="6" type="ORF">F6X51_06525</name>
</gene>
<keyword evidence="3" id="KW-0862">Zinc</keyword>
<comment type="caution">
    <text evidence="6">The sequence shown here is derived from an EMBL/GenBank/DDBJ whole genome shotgun (WGS) entry which is preliminary data.</text>
</comment>
<reference evidence="6 7" key="1">
    <citation type="submission" date="2019-09" db="EMBL/GenBank/DDBJ databases">
        <title>YIM 132548 draft genome.</title>
        <authorList>
            <person name="Jiang L."/>
        </authorList>
    </citation>
    <scope>NUCLEOTIDE SEQUENCE [LARGE SCALE GENOMIC DNA]</scope>
    <source>
        <strain evidence="6 7">YIM 132548</strain>
    </source>
</reference>
<dbReference type="PANTHER" id="PTHR10907">
    <property type="entry name" value="REGUCALCIN"/>
    <property type="match status" value="1"/>
</dbReference>
<feature type="domain" description="SMP-30/Gluconolactonase/LRE-like region" evidence="5">
    <location>
        <begin position="20"/>
        <end position="259"/>
    </location>
</feature>
<dbReference type="RefSeq" id="WP_150962411.1">
    <property type="nucleotide sequence ID" value="NZ_VZZJ01000004.1"/>
</dbReference>
<evidence type="ECO:0000256" key="4">
    <source>
        <dbReference type="SAM" id="MobiDB-lite"/>
    </source>
</evidence>
<feature type="region of interest" description="Disordered" evidence="4">
    <location>
        <begin position="92"/>
        <end position="111"/>
    </location>
</feature>
<keyword evidence="3" id="KW-0479">Metal-binding</keyword>
<dbReference type="PRINTS" id="PR01790">
    <property type="entry name" value="SMP30FAMILY"/>
</dbReference>
<organism evidence="6 7">
    <name type="scientific">Methylobacterium planeticum</name>
    <dbReference type="NCBI Taxonomy" id="2615211"/>
    <lineage>
        <taxon>Bacteria</taxon>
        <taxon>Pseudomonadati</taxon>
        <taxon>Pseudomonadota</taxon>
        <taxon>Alphaproteobacteria</taxon>
        <taxon>Hyphomicrobiales</taxon>
        <taxon>Methylobacteriaceae</taxon>
        <taxon>Methylobacterium</taxon>
    </lineage>
</organism>
<dbReference type="PANTHER" id="PTHR10907:SF47">
    <property type="entry name" value="REGUCALCIN"/>
    <property type="match status" value="1"/>
</dbReference>
<proteinExistence type="inferred from homology"/>
<feature type="binding site" evidence="3">
    <location>
        <position position="201"/>
    </location>
    <ligand>
        <name>a divalent metal cation</name>
        <dbReference type="ChEBI" id="CHEBI:60240"/>
    </ligand>
</feature>
<keyword evidence="7" id="KW-1185">Reference proteome</keyword>
<feature type="binding site" evidence="3">
    <location>
        <position position="106"/>
    </location>
    <ligand>
        <name>substrate</name>
    </ligand>
</feature>